<organism evidence="6 7">
    <name type="scientific">Methanococcus maripaludis</name>
    <name type="common">Methanococcus deltae</name>
    <dbReference type="NCBI Taxonomy" id="39152"/>
    <lineage>
        <taxon>Archaea</taxon>
        <taxon>Methanobacteriati</taxon>
        <taxon>Methanobacteriota</taxon>
        <taxon>Methanomada group</taxon>
        <taxon>Methanococci</taxon>
        <taxon>Methanococcales</taxon>
        <taxon>Methanococcaceae</taxon>
        <taxon>Methanococcus</taxon>
    </lineage>
</organism>
<evidence type="ECO:0000256" key="2">
    <source>
        <dbReference type="ARBA" id="ARBA00034617"/>
    </source>
</evidence>
<keyword evidence="6" id="KW-0547">Nucleotide-binding</keyword>
<keyword evidence="6" id="KW-0347">Helicase</keyword>
<reference evidence="6 7" key="1">
    <citation type="submission" date="2020-07" db="EMBL/GenBank/DDBJ databases">
        <title>Genomic Encyclopedia of Type Strains, Phase IV (KMG-V): Genome sequencing to study the core and pangenomes of soil and plant-associated prokaryotes.</title>
        <authorList>
            <person name="Whitman W."/>
        </authorList>
    </citation>
    <scope>NUCLEOTIDE SEQUENCE [LARGE SCALE GENOMIC DNA]</scope>
    <source>
        <strain evidence="6 7">A1</strain>
    </source>
</reference>
<protein>
    <submittedName>
        <fullName evidence="6">DNA helicase HerA-like ATPase</fullName>
    </submittedName>
</protein>
<evidence type="ECO:0000256" key="4">
    <source>
        <dbReference type="ARBA" id="ARBA00048988"/>
    </source>
</evidence>
<dbReference type="Proteomes" id="UP000564425">
    <property type="component" value="Unassembled WGS sequence"/>
</dbReference>
<dbReference type="RefSeq" id="WP_181501357.1">
    <property type="nucleotide sequence ID" value="NZ_JACDUH010000002.1"/>
</dbReference>
<evidence type="ECO:0000259" key="5">
    <source>
        <dbReference type="Pfam" id="PF01935"/>
    </source>
</evidence>
<dbReference type="EMBL" id="JACDUH010000002">
    <property type="protein sequence ID" value="MBA2851560.1"/>
    <property type="molecule type" value="Genomic_DNA"/>
</dbReference>
<dbReference type="PANTHER" id="PTHR42957:SF1">
    <property type="entry name" value="HELICASE MJ1565-RELATED"/>
    <property type="match status" value="1"/>
</dbReference>
<feature type="domain" description="Helicase HerA central" evidence="5">
    <location>
        <begin position="7"/>
        <end position="56"/>
    </location>
</feature>
<dbReference type="InterPro" id="IPR008571">
    <property type="entry name" value="HerA-like"/>
</dbReference>
<accession>A0A7J9NV57</accession>
<comment type="catalytic activity">
    <reaction evidence="3">
        <text>ATP + H2O = ADP + phosphate + H(+)</text>
        <dbReference type="Rhea" id="RHEA:13065"/>
        <dbReference type="ChEBI" id="CHEBI:15377"/>
        <dbReference type="ChEBI" id="CHEBI:15378"/>
        <dbReference type="ChEBI" id="CHEBI:30616"/>
        <dbReference type="ChEBI" id="CHEBI:43474"/>
        <dbReference type="ChEBI" id="CHEBI:456216"/>
        <dbReference type="EC" id="5.6.2.3"/>
    </reaction>
</comment>
<evidence type="ECO:0000313" key="6">
    <source>
        <dbReference type="EMBL" id="MBA2851560.1"/>
    </source>
</evidence>
<evidence type="ECO:0000256" key="3">
    <source>
        <dbReference type="ARBA" id="ARBA00048954"/>
    </source>
</evidence>
<dbReference type="Pfam" id="PF01935">
    <property type="entry name" value="DUF87"/>
    <property type="match status" value="1"/>
</dbReference>
<comment type="similarity">
    <text evidence="1">Belongs to the HerA family.</text>
</comment>
<keyword evidence="6" id="KW-0378">Hydrolase</keyword>
<proteinExistence type="inferred from homology"/>
<dbReference type="AlphaFoldDB" id="A0A7J9NV57"/>
<dbReference type="GO" id="GO:0043139">
    <property type="term" value="F:5'-3' DNA helicase activity"/>
    <property type="evidence" value="ECO:0007669"/>
    <property type="project" value="UniProtKB-EC"/>
</dbReference>
<evidence type="ECO:0000313" key="7">
    <source>
        <dbReference type="Proteomes" id="UP000564425"/>
    </source>
</evidence>
<gene>
    <name evidence="6" type="ORF">HNP86_001713</name>
</gene>
<dbReference type="GO" id="GO:0043138">
    <property type="term" value="F:3'-5' DNA helicase activity"/>
    <property type="evidence" value="ECO:0007669"/>
    <property type="project" value="UniProtKB-EC"/>
</dbReference>
<comment type="caution">
    <text evidence="6">The sequence shown here is derived from an EMBL/GenBank/DDBJ whole genome shotgun (WGS) entry which is preliminary data.</text>
</comment>
<dbReference type="Gene3D" id="3.40.50.300">
    <property type="entry name" value="P-loop containing nucleotide triphosphate hydrolases"/>
    <property type="match status" value="1"/>
</dbReference>
<dbReference type="InterPro" id="IPR027417">
    <property type="entry name" value="P-loop_NTPase"/>
</dbReference>
<name>A0A7J9NV57_METMI</name>
<comment type="catalytic activity">
    <reaction evidence="2">
        <text>Couples ATP hydrolysis with the unwinding of duplex DNA by translocating in the 3'-5' direction.</text>
        <dbReference type="EC" id="5.6.2.4"/>
    </reaction>
</comment>
<sequence length="194" mass="22407">MVYFVTVIGMTGTGKTTYIKSQINKFLKNSKIKCLILDIEGDFSEYKKSKLDNLKEDFKKSNILRIQGTEDTEEQNKIYDYIFKHMRNVVVVIDEINSQGGREGRLNRSLERLAVRGRKRGIKLIFAGQRASLISKTLLSSSIVHVLKKQGWDNDYKIYRQLNKDVEQKIRESPNQYCTAVLKQGVLIEILNNV</sequence>
<dbReference type="InterPro" id="IPR002789">
    <property type="entry name" value="HerA_central"/>
</dbReference>
<evidence type="ECO:0000256" key="1">
    <source>
        <dbReference type="ARBA" id="ARBA00007816"/>
    </source>
</evidence>
<keyword evidence="6" id="KW-0067">ATP-binding</keyword>
<dbReference type="PANTHER" id="PTHR42957">
    <property type="entry name" value="HELICASE MJ1565-RELATED"/>
    <property type="match status" value="1"/>
</dbReference>
<dbReference type="SUPFAM" id="SSF52540">
    <property type="entry name" value="P-loop containing nucleoside triphosphate hydrolases"/>
    <property type="match status" value="1"/>
</dbReference>
<comment type="catalytic activity">
    <reaction evidence="4">
        <text>ATP + H2O = ADP + phosphate + H(+)</text>
        <dbReference type="Rhea" id="RHEA:13065"/>
        <dbReference type="ChEBI" id="CHEBI:15377"/>
        <dbReference type="ChEBI" id="CHEBI:15378"/>
        <dbReference type="ChEBI" id="CHEBI:30616"/>
        <dbReference type="ChEBI" id="CHEBI:43474"/>
        <dbReference type="ChEBI" id="CHEBI:456216"/>
        <dbReference type="EC" id="5.6.2.4"/>
    </reaction>
</comment>